<evidence type="ECO:0000256" key="2">
    <source>
        <dbReference type="ARBA" id="ARBA00007884"/>
    </source>
</evidence>
<dbReference type="PANTHER" id="PTHR13194">
    <property type="entry name" value="COMPLEX I INTERMEDIATE-ASSOCIATED PROTEIN 30"/>
    <property type="match status" value="1"/>
</dbReference>
<comment type="similarity">
    <text evidence="2">Belongs to the CIA30 family.</text>
</comment>
<dbReference type="OrthoDB" id="42561at2759"/>
<protein>
    <recommendedName>
        <fullName evidence="5">NADH:ubiquinone oxidoreductase intermediate-associated protein 30 domain-containing protein</fullName>
    </recommendedName>
</protein>
<dbReference type="GO" id="GO:0032981">
    <property type="term" value="P:mitochondrial respiratory chain complex I assembly"/>
    <property type="evidence" value="ECO:0007669"/>
    <property type="project" value="TreeGrafter"/>
</dbReference>
<evidence type="ECO:0000256" key="3">
    <source>
        <dbReference type="ARBA" id="ARBA00023128"/>
    </source>
</evidence>
<dbReference type="GO" id="GO:0006120">
    <property type="term" value="P:mitochondrial electron transport, NADH to ubiquinone"/>
    <property type="evidence" value="ECO:0007669"/>
    <property type="project" value="TreeGrafter"/>
</dbReference>
<keyword evidence="3" id="KW-0496">Mitochondrion</keyword>
<comment type="caution">
    <text evidence="6">The sequence shown here is derived from an EMBL/GenBank/DDBJ whole genome shotgun (WGS) entry which is preliminary data.</text>
</comment>
<dbReference type="AlphaFoldDB" id="A0A6L2PGD4"/>
<evidence type="ECO:0000256" key="1">
    <source>
        <dbReference type="ARBA" id="ARBA00004173"/>
    </source>
</evidence>
<evidence type="ECO:0000313" key="7">
    <source>
        <dbReference type="Proteomes" id="UP000502823"/>
    </source>
</evidence>
<dbReference type="PANTHER" id="PTHR13194:SF18">
    <property type="entry name" value="COMPLEX I INTERMEDIATE-ASSOCIATED PROTEIN 30, MITOCHONDRIAL"/>
    <property type="match status" value="1"/>
</dbReference>
<evidence type="ECO:0000313" key="6">
    <source>
        <dbReference type="EMBL" id="GFG31534.1"/>
    </source>
</evidence>
<dbReference type="GO" id="GO:0005739">
    <property type="term" value="C:mitochondrion"/>
    <property type="evidence" value="ECO:0007669"/>
    <property type="project" value="UniProtKB-SubCell"/>
</dbReference>
<organism evidence="6 7">
    <name type="scientific">Coptotermes formosanus</name>
    <name type="common">Formosan subterranean termite</name>
    <dbReference type="NCBI Taxonomy" id="36987"/>
    <lineage>
        <taxon>Eukaryota</taxon>
        <taxon>Metazoa</taxon>
        <taxon>Ecdysozoa</taxon>
        <taxon>Arthropoda</taxon>
        <taxon>Hexapoda</taxon>
        <taxon>Insecta</taxon>
        <taxon>Pterygota</taxon>
        <taxon>Neoptera</taxon>
        <taxon>Polyneoptera</taxon>
        <taxon>Dictyoptera</taxon>
        <taxon>Blattodea</taxon>
        <taxon>Blattoidea</taxon>
        <taxon>Termitoidae</taxon>
        <taxon>Rhinotermitidae</taxon>
        <taxon>Coptotermes</taxon>
    </lineage>
</organism>
<dbReference type="InParanoid" id="A0A6L2PGD4"/>
<dbReference type="InterPro" id="IPR039131">
    <property type="entry name" value="NDUFAF1"/>
</dbReference>
<keyword evidence="4" id="KW-0143">Chaperone</keyword>
<evidence type="ECO:0000256" key="4">
    <source>
        <dbReference type="ARBA" id="ARBA00023186"/>
    </source>
</evidence>
<evidence type="ECO:0000259" key="5">
    <source>
        <dbReference type="Pfam" id="PF08547"/>
    </source>
</evidence>
<gene>
    <name evidence="6" type="ORF">Cfor_09190</name>
</gene>
<sequence length="295" mass="34307">MITRIIYNLWHLRAVTCSTTSHLIHTSHVILFWEPDPKGGYLRDKPKPKAIELIRDGLKELRSEIMLWKDEMKEHIEGDPIVAYRRGEIDIMWQFSQPAALSQWVTTSDSDHKEGYSTCELSLSKGGNGLFTGTVSTQVPKDGRIKRAGYCNMRSMRPRRSFKRDSYFDWRMYSHIVLRVRGDGRSYMLNISTMGYYDIMWNDIYSYVLFTRGGPYWQVSKIPFSKFFLSSKGRIQDKQNPIPLDKVTHVGISAGDKINGPFHLEIDYIGLEFDPTHTEEFAYEMYTMPKYIVGV</sequence>
<dbReference type="InterPro" id="IPR008979">
    <property type="entry name" value="Galactose-bd-like_sf"/>
</dbReference>
<dbReference type="InterPro" id="IPR013857">
    <property type="entry name" value="NADH-UbQ_OxRdtase-assoc_prot30"/>
</dbReference>
<reference evidence="7" key="1">
    <citation type="submission" date="2020-01" db="EMBL/GenBank/DDBJ databases">
        <title>Draft genome sequence of the Termite Coptotermes fromosanus.</title>
        <authorList>
            <person name="Itakura S."/>
            <person name="Yosikawa Y."/>
            <person name="Umezawa K."/>
        </authorList>
    </citation>
    <scope>NUCLEOTIDE SEQUENCE [LARGE SCALE GENOMIC DNA]</scope>
</reference>
<dbReference type="Proteomes" id="UP000502823">
    <property type="component" value="Unassembled WGS sequence"/>
</dbReference>
<keyword evidence="7" id="KW-1185">Reference proteome</keyword>
<dbReference type="Pfam" id="PF08547">
    <property type="entry name" value="CIA30"/>
    <property type="match status" value="1"/>
</dbReference>
<name>A0A6L2PGD4_COPFO</name>
<feature type="domain" description="NADH:ubiquinone oxidoreductase intermediate-associated protein 30" evidence="5">
    <location>
        <begin position="93"/>
        <end position="266"/>
    </location>
</feature>
<dbReference type="FunCoup" id="A0A6L2PGD4">
    <property type="interactions" value="169"/>
</dbReference>
<accession>A0A6L2PGD4</accession>
<proteinExistence type="inferred from homology"/>
<dbReference type="EMBL" id="BLKM01000314">
    <property type="protein sequence ID" value="GFG31534.1"/>
    <property type="molecule type" value="Genomic_DNA"/>
</dbReference>
<comment type="subcellular location">
    <subcellularLocation>
        <location evidence="1">Mitochondrion</location>
    </subcellularLocation>
</comment>
<dbReference type="SUPFAM" id="SSF49785">
    <property type="entry name" value="Galactose-binding domain-like"/>
    <property type="match status" value="1"/>
</dbReference>
<dbReference type="GO" id="GO:0051082">
    <property type="term" value="F:unfolded protein binding"/>
    <property type="evidence" value="ECO:0007669"/>
    <property type="project" value="TreeGrafter"/>
</dbReference>